<keyword evidence="1" id="KW-0472">Membrane</keyword>
<evidence type="ECO:0000313" key="3">
    <source>
        <dbReference type="Proteomes" id="UP000789570"/>
    </source>
</evidence>
<evidence type="ECO:0000256" key="1">
    <source>
        <dbReference type="SAM" id="Phobius"/>
    </source>
</evidence>
<dbReference type="AlphaFoldDB" id="A0A9N8YQF8"/>
<dbReference type="EMBL" id="CAJVPQ010000048">
    <property type="protein sequence ID" value="CAG8440461.1"/>
    <property type="molecule type" value="Genomic_DNA"/>
</dbReference>
<keyword evidence="1" id="KW-0812">Transmembrane</keyword>
<accession>A0A9N8YQF8</accession>
<proteinExistence type="predicted"/>
<name>A0A9N8YQF8_9GLOM</name>
<reference evidence="2" key="1">
    <citation type="submission" date="2021-06" db="EMBL/GenBank/DDBJ databases">
        <authorList>
            <person name="Kallberg Y."/>
            <person name="Tangrot J."/>
            <person name="Rosling A."/>
        </authorList>
    </citation>
    <scope>NUCLEOTIDE SEQUENCE</scope>
    <source>
        <strain evidence="2">UK204</strain>
    </source>
</reference>
<keyword evidence="3" id="KW-1185">Reference proteome</keyword>
<gene>
    <name evidence="2" type="ORF">FCALED_LOCUS487</name>
</gene>
<comment type="caution">
    <text evidence="2">The sequence shown here is derived from an EMBL/GenBank/DDBJ whole genome shotgun (WGS) entry which is preliminary data.</text>
</comment>
<protein>
    <submittedName>
        <fullName evidence="2">4199_t:CDS:1</fullName>
    </submittedName>
</protein>
<feature type="transmembrane region" description="Helical" evidence="1">
    <location>
        <begin position="42"/>
        <end position="68"/>
    </location>
</feature>
<evidence type="ECO:0000313" key="2">
    <source>
        <dbReference type="EMBL" id="CAG8440461.1"/>
    </source>
</evidence>
<organism evidence="2 3">
    <name type="scientific">Funneliformis caledonium</name>
    <dbReference type="NCBI Taxonomy" id="1117310"/>
    <lineage>
        <taxon>Eukaryota</taxon>
        <taxon>Fungi</taxon>
        <taxon>Fungi incertae sedis</taxon>
        <taxon>Mucoromycota</taxon>
        <taxon>Glomeromycotina</taxon>
        <taxon>Glomeromycetes</taxon>
        <taxon>Glomerales</taxon>
        <taxon>Glomeraceae</taxon>
        <taxon>Funneliformis</taxon>
    </lineage>
</organism>
<dbReference type="OrthoDB" id="2131431at2759"/>
<sequence length="205" mass="23708">MVQLNNSYARNCKFSDDNSTQICACDFRINIYRCDKNEFFVIASWISLILNLLVVLLCARNLYYLVIVKNQPMRLPTTRGRGFLRFRPLHILQLNDLVYSLAYAISMASLLCEIYPNVLWAEIVNLMPYIAISSMSSFHSLSLETVEENHDPTNIELEKWLNVKKQYLDEKQNSQLVINYNEVYKDNSECGQRSSLEIVSSTSIA</sequence>
<keyword evidence="1" id="KW-1133">Transmembrane helix</keyword>
<dbReference type="Proteomes" id="UP000789570">
    <property type="component" value="Unassembled WGS sequence"/>
</dbReference>